<evidence type="ECO:0000313" key="1">
    <source>
        <dbReference type="EMBL" id="TKA06202.1"/>
    </source>
</evidence>
<comment type="caution">
    <text evidence="1">The sequence shown here is derived from an EMBL/GenBank/DDBJ whole genome shotgun (WGS) entry which is preliminary data.</text>
</comment>
<gene>
    <name evidence="1" type="ORF">FCI23_32910</name>
</gene>
<protein>
    <submittedName>
        <fullName evidence="1">Uncharacterized protein</fullName>
    </submittedName>
</protein>
<reference evidence="1 2" key="1">
    <citation type="submission" date="2019-04" db="EMBL/GenBank/DDBJ databases">
        <title>Streptomyces oryziradicis sp. nov., a novel actinomycete isolated from rhizosphere soil of rice (Oryza sativa L.).</title>
        <authorList>
            <person name="Li C."/>
        </authorList>
    </citation>
    <scope>NUCLEOTIDE SEQUENCE [LARGE SCALE GENOMIC DNA]</scope>
    <source>
        <strain evidence="1 2">NEAU-C40</strain>
    </source>
</reference>
<dbReference type="OrthoDB" id="1007317at2"/>
<accession>A0A4U0SAH3</accession>
<dbReference type="AlphaFoldDB" id="A0A4U0SAH3"/>
<sequence length="95" mass="10504">MYGEPDGLWFTDSYGVYRLGIKANEYHEVDGTNGVKAYVSQPSGIRVRAKADNAGPRAWGGPTIDFFDAGGKKAFSLTRPGAEFYKARLWIPSFH</sequence>
<evidence type="ECO:0000313" key="2">
    <source>
        <dbReference type="Proteomes" id="UP000305778"/>
    </source>
</evidence>
<keyword evidence="2" id="KW-1185">Reference proteome</keyword>
<proteinExistence type="predicted"/>
<dbReference type="EMBL" id="SUMC01000042">
    <property type="protein sequence ID" value="TKA06202.1"/>
    <property type="molecule type" value="Genomic_DNA"/>
</dbReference>
<name>A0A4U0SAH3_9ACTN</name>
<dbReference type="Proteomes" id="UP000305778">
    <property type="component" value="Unassembled WGS sequence"/>
</dbReference>
<organism evidence="1 2">
    <name type="scientific">Actinacidiphila oryziradicis</name>
    <dbReference type="NCBI Taxonomy" id="2571141"/>
    <lineage>
        <taxon>Bacteria</taxon>
        <taxon>Bacillati</taxon>
        <taxon>Actinomycetota</taxon>
        <taxon>Actinomycetes</taxon>
        <taxon>Kitasatosporales</taxon>
        <taxon>Streptomycetaceae</taxon>
        <taxon>Actinacidiphila</taxon>
    </lineage>
</organism>